<protein>
    <submittedName>
        <fullName evidence="1">Uncharacterized protein</fullName>
    </submittedName>
</protein>
<dbReference type="EMBL" id="JAFNEN010004658">
    <property type="protein sequence ID" value="KAG8170937.1"/>
    <property type="molecule type" value="Genomic_DNA"/>
</dbReference>
<organism evidence="1 2">
    <name type="scientific">Oedothorax gibbosus</name>
    <dbReference type="NCBI Taxonomy" id="931172"/>
    <lineage>
        <taxon>Eukaryota</taxon>
        <taxon>Metazoa</taxon>
        <taxon>Ecdysozoa</taxon>
        <taxon>Arthropoda</taxon>
        <taxon>Chelicerata</taxon>
        <taxon>Arachnida</taxon>
        <taxon>Araneae</taxon>
        <taxon>Araneomorphae</taxon>
        <taxon>Entelegynae</taxon>
        <taxon>Araneoidea</taxon>
        <taxon>Linyphiidae</taxon>
        <taxon>Erigoninae</taxon>
        <taxon>Oedothorax</taxon>
    </lineage>
</organism>
<dbReference type="AlphaFoldDB" id="A0AAV6TGH5"/>
<proteinExistence type="predicted"/>
<comment type="caution">
    <text evidence="1">The sequence shown here is derived from an EMBL/GenBank/DDBJ whole genome shotgun (WGS) entry which is preliminary data.</text>
</comment>
<gene>
    <name evidence="1" type="ORF">JTE90_011512</name>
</gene>
<evidence type="ECO:0000313" key="1">
    <source>
        <dbReference type="EMBL" id="KAG8170937.1"/>
    </source>
</evidence>
<name>A0AAV6TGH5_9ARAC</name>
<accession>A0AAV6TGH5</accession>
<dbReference type="Proteomes" id="UP000827092">
    <property type="component" value="Unassembled WGS sequence"/>
</dbReference>
<evidence type="ECO:0000313" key="2">
    <source>
        <dbReference type="Proteomes" id="UP000827092"/>
    </source>
</evidence>
<keyword evidence="2" id="KW-1185">Reference proteome</keyword>
<sequence length="96" mass="10932">MKAVVFTDGASTLPLIYYTSHALTNSDSVKLKQGPSFPLIFPSPFLGCGFEISDRDSWNLVNPFQRVNNQMNEAFGYLKRVIVLRRLPELGWNFFT</sequence>
<reference evidence="1 2" key="1">
    <citation type="journal article" date="2022" name="Nat. Ecol. Evol.">
        <title>A masculinizing supergene underlies an exaggerated male reproductive morph in a spider.</title>
        <authorList>
            <person name="Hendrickx F."/>
            <person name="De Corte Z."/>
            <person name="Sonet G."/>
            <person name="Van Belleghem S.M."/>
            <person name="Kostlbacher S."/>
            <person name="Vangestel C."/>
        </authorList>
    </citation>
    <scope>NUCLEOTIDE SEQUENCE [LARGE SCALE GENOMIC DNA]</scope>
    <source>
        <strain evidence="1">W744_W776</strain>
    </source>
</reference>